<dbReference type="EMBL" id="BPLR01011708">
    <property type="protein sequence ID" value="GIY48397.1"/>
    <property type="molecule type" value="Genomic_DNA"/>
</dbReference>
<accession>A0AAV4TSW8</accession>
<evidence type="ECO:0000256" key="1">
    <source>
        <dbReference type="SAM" id="SignalP"/>
    </source>
</evidence>
<gene>
    <name evidence="2" type="ORF">CEXT_11771</name>
</gene>
<protein>
    <submittedName>
        <fullName evidence="2">Uncharacterized protein</fullName>
    </submittedName>
</protein>
<dbReference type="AlphaFoldDB" id="A0AAV4TSW8"/>
<evidence type="ECO:0000313" key="2">
    <source>
        <dbReference type="EMBL" id="GIY48397.1"/>
    </source>
</evidence>
<proteinExistence type="predicted"/>
<comment type="caution">
    <text evidence="2">The sequence shown here is derived from an EMBL/GenBank/DDBJ whole genome shotgun (WGS) entry which is preliminary data.</text>
</comment>
<organism evidence="2 3">
    <name type="scientific">Caerostris extrusa</name>
    <name type="common">Bark spider</name>
    <name type="synonym">Caerostris bankana</name>
    <dbReference type="NCBI Taxonomy" id="172846"/>
    <lineage>
        <taxon>Eukaryota</taxon>
        <taxon>Metazoa</taxon>
        <taxon>Ecdysozoa</taxon>
        <taxon>Arthropoda</taxon>
        <taxon>Chelicerata</taxon>
        <taxon>Arachnida</taxon>
        <taxon>Araneae</taxon>
        <taxon>Araneomorphae</taxon>
        <taxon>Entelegynae</taxon>
        <taxon>Araneoidea</taxon>
        <taxon>Araneidae</taxon>
        <taxon>Caerostris</taxon>
    </lineage>
</organism>
<keyword evidence="1" id="KW-0732">Signal</keyword>
<evidence type="ECO:0000313" key="3">
    <source>
        <dbReference type="Proteomes" id="UP001054945"/>
    </source>
</evidence>
<feature type="signal peptide" evidence="1">
    <location>
        <begin position="1"/>
        <end position="17"/>
    </location>
</feature>
<feature type="chain" id="PRO_5043517580" evidence="1">
    <location>
        <begin position="18"/>
        <end position="120"/>
    </location>
</feature>
<name>A0AAV4TSW8_CAEEX</name>
<dbReference type="Proteomes" id="UP001054945">
    <property type="component" value="Unassembled WGS sequence"/>
</dbReference>
<keyword evidence="3" id="KW-1185">Reference proteome</keyword>
<sequence length="120" mass="12428">MFTKIAFFCAALVAVSASGLIAAPRQHRRQRHLQHTGPAYAAPAVAAYAAPAVASYAAPALAARVAYGGIAAPVLAGRVAYGGYAAPVAYGVFSDTEQPSVWDTDLAFTVLDSERLSTKM</sequence>
<reference evidence="2 3" key="1">
    <citation type="submission" date="2021-06" db="EMBL/GenBank/DDBJ databases">
        <title>Caerostris extrusa draft genome.</title>
        <authorList>
            <person name="Kono N."/>
            <person name="Arakawa K."/>
        </authorList>
    </citation>
    <scope>NUCLEOTIDE SEQUENCE [LARGE SCALE GENOMIC DNA]</scope>
</reference>